<feature type="binding site" evidence="17">
    <location>
        <position position="580"/>
    </location>
    <ligand>
        <name>Zn(2+)</name>
        <dbReference type="ChEBI" id="CHEBI:29105"/>
        <note>catalytic</note>
    </ligand>
</feature>
<comment type="caution">
    <text evidence="17">Lacks conserved residue(s) required for the propagation of feature annotation.</text>
</comment>
<evidence type="ECO:0000313" key="21">
    <source>
        <dbReference type="Proteomes" id="UP000825002"/>
    </source>
</evidence>
<dbReference type="InterPro" id="IPR027246">
    <property type="entry name" value="Porin_Euk/Tom40"/>
</dbReference>
<dbReference type="Proteomes" id="UP000825002">
    <property type="component" value="Unassembled WGS sequence"/>
</dbReference>
<keyword evidence="6" id="KW-0812">Transmembrane</keyword>
<evidence type="ECO:0000256" key="12">
    <source>
        <dbReference type="ARBA" id="ARBA00023049"/>
    </source>
</evidence>
<feature type="active site" evidence="17">
    <location>
        <position position="571"/>
    </location>
</feature>
<dbReference type="InterPro" id="IPR024079">
    <property type="entry name" value="MetalloPept_cat_dom_sf"/>
</dbReference>
<evidence type="ECO:0000256" key="13">
    <source>
        <dbReference type="ARBA" id="ARBA00023128"/>
    </source>
</evidence>
<keyword evidence="14" id="KW-0472">Membrane</keyword>
<protein>
    <submittedName>
        <fullName evidence="20">Mitochondrial import receptor subunit TOM40-like 1</fullName>
    </submittedName>
</protein>
<dbReference type="PANTHER" id="PTHR10802">
    <property type="entry name" value="MITOCHONDRIAL IMPORT RECEPTOR SUBUNIT TOM40"/>
    <property type="match status" value="1"/>
</dbReference>
<reference evidence="20 21" key="1">
    <citation type="submission" date="2020-10" db="EMBL/GenBank/DDBJ databases">
        <authorList>
            <person name="Klimov P.B."/>
            <person name="Dyachkov S.M."/>
            <person name="Chetverikov P.E."/>
        </authorList>
    </citation>
    <scope>NUCLEOTIDE SEQUENCE [LARGE SCALE GENOMIC DNA]</scope>
    <source>
        <strain evidence="20">BMOC 18-1129-001#AD2665</strain>
        <tissue evidence="20">Entire mites</tissue>
    </source>
</reference>
<dbReference type="InterPro" id="IPR041645">
    <property type="entry name" value="ADAMTS_CR_2"/>
</dbReference>
<keyword evidence="16" id="KW-0325">Glycoprotein</keyword>
<evidence type="ECO:0000256" key="11">
    <source>
        <dbReference type="ARBA" id="ARBA00022927"/>
    </source>
</evidence>
<comment type="caution">
    <text evidence="20">The sequence shown here is derived from an EMBL/GenBank/DDBJ whole genome shotgun (WGS) entry which is preliminary data.</text>
</comment>
<evidence type="ECO:0000256" key="7">
    <source>
        <dbReference type="ARBA" id="ARBA00022723"/>
    </source>
</evidence>
<evidence type="ECO:0000256" key="9">
    <source>
        <dbReference type="ARBA" id="ARBA00022801"/>
    </source>
</evidence>
<evidence type="ECO:0000256" key="8">
    <source>
        <dbReference type="ARBA" id="ARBA00022787"/>
    </source>
</evidence>
<keyword evidence="9" id="KW-0378">Hydrolase</keyword>
<comment type="subcellular location">
    <subcellularLocation>
        <location evidence="1">Mitochondrion outer membrane</location>
        <topology evidence="1">Multi-pass membrane protein</topology>
    </subcellularLocation>
</comment>
<evidence type="ECO:0000256" key="14">
    <source>
        <dbReference type="ARBA" id="ARBA00023136"/>
    </source>
</evidence>
<dbReference type="SUPFAM" id="SSF55486">
    <property type="entry name" value="Metalloproteases ('zincins'), catalytic domain"/>
    <property type="match status" value="1"/>
</dbReference>
<keyword evidence="13" id="KW-0496">Mitochondrion</keyword>
<keyword evidence="15" id="KW-1015">Disulfide bond</keyword>
<keyword evidence="5" id="KW-0645">Protease</keyword>
<keyword evidence="8" id="KW-1000">Mitochondrion outer membrane</keyword>
<organism evidence="20 21">
    <name type="scientific">Fragariocoptes setiger</name>
    <dbReference type="NCBI Taxonomy" id="1670756"/>
    <lineage>
        <taxon>Eukaryota</taxon>
        <taxon>Metazoa</taxon>
        <taxon>Ecdysozoa</taxon>
        <taxon>Arthropoda</taxon>
        <taxon>Chelicerata</taxon>
        <taxon>Arachnida</taxon>
        <taxon>Acari</taxon>
        <taxon>Acariformes</taxon>
        <taxon>Trombidiformes</taxon>
        <taxon>Prostigmata</taxon>
        <taxon>Eupodina</taxon>
        <taxon>Eriophyoidea</taxon>
        <taxon>Phytoptidae</taxon>
        <taxon>Fragariocoptes</taxon>
    </lineage>
</organism>
<dbReference type="CDD" id="cd07305">
    <property type="entry name" value="Porin3_Tom40"/>
    <property type="match status" value="1"/>
</dbReference>
<dbReference type="Pfam" id="PF01421">
    <property type="entry name" value="Reprolysin"/>
    <property type="match status" value="1"/>
</dbReference>
<evidence type="ECO:0000256" key="18">
    <source>
        <dbReference type="SAM" id="MobiDB-lite"/>
    </source>
</evidence>
<keyword evidence="4" id="KW-1134">Transmembrane beta strand</keyword>
<keyword evidence="3" id="KW-0813">Transport</keyword>
<evidence type="ECO:0000256" key="6">
    <source>
        <dbReference type="ARBA" id="ARBA00022692"/>
    </source>
</evidence>
<feature type="binding site" evidence="17">
    <location>
        <position position="570"/>
    </location>
    <ligand>
        <name>Zn(2+)</name>
        <dbReference type="ChEBI" id="CHEBI:29105"/>
        <note>catalytic</note>
    </ligand>
</feature>
<dbReference type="EMBL" id="JAIFTH010001044">
    <property type="protein sequence ID" value="KAG9508736.1"/>
    <property type="molecule type" value="Genomic_DNA"/>
</dbReference>
<feature type="binding site" evidence="17">
    <location>
        <position position="574"/>
    </location>
    <ligand>
        <name>Zn(2+)</name>
        <dbReference type="ChEBI" id="CHEBI:29105"/>
        <note>catalytic</note>
    </ligand>
</feature>
<keyword evidence="7 17" id="KW-0479">Metal-binding</keyword>
<sequence>MASDRGPTFYEELHRKVKEIQPMVFDGIRIVLNRPLSPNFQLSHSMNMGAMQSSYRFGVNFVGTKKVSPMEMYPVMASEIDCDGQLNANLIHLLTPRIKAKMVGSFSRGQCTGSQVTLDYRGDDYTSSLTLANIDLAKNQGVAAAHFLQQVTAKILLGTELLYQYGSMMPGISHMAMLGLAGRYTSDNFHWNASVSTSRAHVTYYHKANDNFQLGAEFMSDMSMGQSNASFFYQADLPKSNLVFRGSVDAAWNVGAVLEKRFAPFPVTFILSADLNHAKHATTVGVGMTNGCRGTHRFNHMSTLNEPENEIISYPIRNSNNINTLCAHSDLDIVSRQNLGRIRRAAAARRDHHPSIEAARRRAHQSQNHDASNKTDQQQQDVAQVVNEQAPNTGDKNALEISNKSVADSRRHIVKTIETAVFIDRALDMKFVGRGGLTELNRLVLAIMSQVQMIFSYKSMKVPIKINIVRVEHLKEVDEQPSTENGDIDGYLGSFCEWQERRLEQFPNAPWDHAILLTGLDLYKSNANNNNHKNHSGVLGLAWVGGMCKRNYSCTINEAMSFESAFVIAHEMGHSLGILHDGQQNNCDRNSYIMSERTGAGKIHWSTCSSYYLNEAIKQRHLQCLDTESAPVDPLFSLTRVRSPGQVYDVNDQCHLAFGHNYTSIMAREKPFNSICRELWCVSGSWAKAAHPALEGSICDQDGQVCTQ</sequence>
<evidence type="ECO:0000259" key="19">
    <source>
        <dbReference type="PROSITE" id="PS50215"/>
    </source>
</evidence>
<evidence type="ECO:0000256" key="3">
    <source>
        <dbReference type="ARBA" id="ARBA00022448"/>
    </source>
</evidence>
<evidence type="ECO:0000256" key="4">
    <source>
        <dbReference type="ARBA" id="ARBA00022452"/>
    </source>
</evidence>
<evidence type="ECO:0000256" key="10">
    <source>
        <dbReference type="ARBA" id="ARBA00022833"/>
    </source>
</evidence>
<dbReference type="InterPro" id="IPR037930">
    <property type="entry name" value="Tom40"/>
</dbReference>
<dbReference type="Gene3D" id="2.40.160.10">
    <property type="entry name" value="Porin"/>
    <property type="match status" value="1"/>
</dbReference>
<keyword evidence="12" id="KW-0482">Metalloprotease</keyword>
<evidence type="ECO:0000256" key="2">
    <source>
        <dbReference type="ARBA" id="ARBA00010510"/>
    </source>
</evidence>
<feature type="region of interest" description="Disordered" evidence="18">
    <location>
        <begin position="345"/>
        <end position="381"/>
    </location>
</feature>
<accession>A0ABQ7S5T3</accession>
<keyword evidence="21" id="KW-1185">Reference proteome</keyword>
<feature type="non-terminal residue" evidence="20">
    <location>
        <position position="708"/>
    </location>
</feature>
<evidence type="ECO:0000256" key="15">
    <source>
        <dbReference type="ARBA" id="ARBA00023157"/>
    </source>
</evidence>
<gene>
    <name evidence="20" type="primary">Tom40</name>
    <name evidence="20" type="ORF">GZH46_02762</name>
</gene>
<evidence type="ECO:0000256" key="17">
    <source>
        <dbReference type="PROSITE-ProRule" id="PRU00276"/>
    </source>
</evidence>
<dbReference type="Gene3D" id="3.40.1620.60">
    <property type="match status" value="1"/>
</dbReference>
<comment type="similarity">
    <text evidence="2">Belongs to the Tom40 family.</text>
</comment>
<dbReference type="Pfam" id="PF01459">
    <property type="entry name" value="Porin_3"/>
    <property type="match status" value="1"/>
</dbReference>
<proteinExistence type="inferred from homology"/>
<dbReference type="Pfam" id="PF17771">
    <property type="entry name" value="ADAMTS_CR_2"/>
    <property type="match status" value="1"/>
</dbReference>
<dbReference type="Gene3D" id="3.40.390.10">
    <property type="entry name" value="Collagenase (Catalytic Domain)"/>
    <property type="match status" value="1"/>
</dbReference>
<dbReference type="InterPro" id="IPR023614">
    <property type="entry name" value="Porin_dom_sf"/>
</dbReference>
<feature type="domain" description="Peptidase M12B" evidence="19">
    <location>
        <begin position="415"/>
        <end position="629"/>
    </location>
</feature>
<name>A0ABQ7S5T3_9ACAR</name>
<keyword evidence="11" id="KW-0653">Protein transport</keyword>
<evidence type="ECO:0000256" key="1">
    <source>
        <dbReference type="ARBA" id="ARBA00004374"/>
    </source>
</evidence>
<evidence type="ECO:0000313" key="20">
    <source>
        <dbReference type="EMBL" id="KAG9508736.1"/>
    </source>
</evidence>
<dbReference type="InterPro" id="IPR001590">
    <property type="entry name" value="Peptidase_M12B"/>
</dbReference>
<evidence type="ECO:0000256" key="16">
    <source>
        <dbReference type="ARBA" id="ARBA00023180"/>
    </source>
</evidence>
<evidence type="ECO:0000256" key="5">
    <source>
        <dbReference type="ARBA" id="ARBA00022670"/>
    </source>
</evidence>
<keyword evidence="10 17" id="KW-0862">Zinc</keyword>
<dbReference type="PROSITE" id="PS50215">
    <property type="entry name" value="ADAM_MEPRO"/>
    <property type="match status" value="1"/>
</dbReference>